<evidence type="ECO:0000313" key="3">
    <source>
        <dbReference type="Proteomes" id="UP000199475"/>
    </source>
</evidence>
<gene>
    <name evidence="2" type="ORF">SAMN04488242_2623</name>
</gene>
<dbReference type="AlphaFoldDB" id="A0A1G9MGM6"/>
<sequence>MGRMAARSEYLSPRFIPLAHRGGSFLPANLGIENTLRAFENAVALGYDYLETDVHVTRDGHLIAFHDENLARVTDFDGTPSELLLEEAKELLVGEREEIPTLDELLERFPEVKFNIDIKTPGATEPLSATIDRHGAQHRVLVGSFSSARIHHFRKLQPTVPTAASPKAVMMLAAGLITTQGDVYQVPLRYESGLVKVDLVTPRTIELVHRARKKIHVWTVDDDSTMHRLIDWGVDGIITDRPELLKAVLRMRGMWSTR</sequence>
<dbReference type="PROSITE" id="PS51704">
    <property type="entry name" value="GP_PDE"/>
    <property type="match status" value="1"/>
</dbReference>
<dbReference type="PANTHER" id="PTHR43805:SF1">
    <property type="entry name" value="GP-PDE DOMAIN-CONTAINING PROTEIN"/>
    <property type="match status" value="1"/>
</dbReference>
<keyword evidence="3" id="KW-1185">Reference proteome</keyword>
<dbReference type="OrthoDB" id="5241788at2"/>
<dbReference type="Pfam" id="PF03009">
    <property type="entry name" value="GDPD"/>
    <property type="match status" value="1"/>
</dbReference>
<dbReference type="SUPFAM" id="SSF51695">
    <property type="entry name" value="PLC-like phosphodiesterases"/>
    <property type="match status" value="1"/>
</dbReference>
<dbReference type="Gene3D" id="3.20.20.190">
    <property type="entry name" value="Phosphatidylinositol (PI) phosphodiesterase"/>
    <property type="match status" value="1"/>
</dbReference>
<protein>
    <submittedName>
        <fullName evidence="2">Glycerophosphoryl diester phosphodiesterase</fullName>
    </submittedName>
</protein>
<dbReference type="STRING" id="686624.SAMN04488242_2623"/>
<organism evidence="2 3">
    <name type="scientific">Tessaracoccus oleiagri</name>
    <dbReference type="NCBI Taxonomy" id="686624"/>
    <lineage>
        <taxon>Bacteria</taxon>
        <taxon>Bacillati</taxon>
        <taxon>Actinomycetota</taxon>
        <taxon>Actinomycetes</taxon>
        <taxon>Propionibacteriales</taxon>
        <taxon>Propionibacteriaceae</taxon>
        <taxon>Tessaracoccus</taxon>
    </lineage>
</organism>
<dbReference type="Proteomes" id="UP000199475">
    <property type="component" value="Unassembled WGS sequence"/>
</dbReference>
<accession>A0A1G9MGM6</accession>
<dbReference type="GO" id="GO:0006629">
    <property type="term" value="P:lipid metabolic process"/>
    <property type="evidence" value="ECO:0007669"/>
    <property type="project" value="InterPro"/>
</dbReference>
<dbReference type="InterPro" id="IPR030395">
    <property type="entry name" value="GP_PDE_dom"/>
</dbReference>
<dbReference type="GO" id="GO:0008081">
    <property type="term" value="F:phosphoric diester hydrolase activity"/>
    <property type="evidence" value="ECO:0007669"/>
    <property type="project" value="InterPro"/>
</dbReference>
<feature type="domain" description="GP-PDE" evidence="1">
    <location>
        <begin position="15"/>
        <end position="249"/>
    </location>
</feature>
<evidence type="ECO:0000259" key="1">
    <source>
        <dbReference type="PROSITE" id="PS51704"/>
    </source>
</evidence>
<proteinExistence type="predicted"/>
<reference evidence="2 3" key="1">
    <citation type="submission" date="2016-10" db="EMBL/GenBank/DDBJ databases">
        <authorList>
            <person name="de Groot N.N."/>
        </authorList>
    </citation>
    <scope>NUCLEOTIDE SEQUENCE [LARGE SCALE GENOMIC DNA]</scope>
    <source>
        <strain evidence="2 3">CGMCC 1.9159</strain>
    </source>
</reference>
<dbReference type="PANTHER" id="PTHR43805">
    <property type="entry name" value="GLYCEROPHOSPHORYL DIESTER PHOSPHODIESTERASE"/>
    <property type="match status" value="1"/>
</dbReference>
<name>A0A1G9MGM6_9ACTN</name>
<dbReference type="EMBL" id="FNGP01000005">
    <property type="protein sequence ID" value="SDL73428.1"/>
    <property type="molecule type" value="Genomic_DNA"/>
</dbReference>
<dbReference type="CDD" id="cd08561">
    <property type="entry name" value="GDPD_cytoplasmic_ScUgpQ2_like"/>
    <property type="match status" value="1"/>
</dbReference>
<dbReference type="InterPro" id="IPR017946">
    <property type="entry name" value="PLC-like_Pdiesterase_TIM-brl"/>
</dbReference>
<evidence type="ECO:0000313" key="2">
    <source>
        <dbReference type="EMBL" id="SDL73428.1"/>
    </source>
</evidence>